<dbReference type="Gene3D" id="6.10.250.3150">
    <property type="match status" value="1"/>
</dbReference>
<dbReference type="SUPFAM" id="SSF51261">
    <property type="entry name" value="Duplicated hybrid motif"/>
    <property type="match status" value="1"/>
</dbReference>
<feature type="compositionally biased region" description="Basic and acidic residues" evidence="2">
    <location>
        <begin position="256"/>
        <end position="295"/>
    </location>
</feature>
<keyword evidence="3" id="KW-0732">Signal</keyword>
<dbReference type="EMBL" id="CP158259">
    <property type="protein sequence ID" value="XDJ60301.1"/>
    <property type="molecule type" value="Genomic_DNA"/>
</dbReference>
<dbReference type="PROSITE" id="PS51257">
    <property type="entry name" value="PROKAR_LIPOPROTEIN"/>
    <property type="match status" value="1"/>
</dbReference>
<dbReference type="InterPro" id="IPR011055">
    <property type="entry name" value="Dup_hybrid_motif"/>
</dbReference>
<dbReference type="PANTHER" id="PTHR21666">
    <property type="entry name" value="PEPTIDASE-RELATED"/>
    <property type="match status" value="1"/>
</dbReference>
<gene>
    <name evidence="5" type="ORF">ABRY92_09800</name>
</gene>
<keyword evidence="1" id="KW-0175">Coiled coil</keyword>
<evidence type="ECO:0000259" key="4">
    <source>
        <dbReference type="Pfam" id="PF01551"/>
    </source>
</evidence>
<feature type="domain" description="M23ase beta-sheet core" evidence="4">
    <location>
        <begin position="357"/>
        <end position="450"/>
    </location>
</feature>
<name>A0AB39E2M7_9BURK</name>
<proteinExistence type="predicted"/>
<dbReference type="GO" id="GO:0004222">
    <property type="term" value="F:metalloendopeptidase activity"/>
    <property type="evidence" value="ECO:0007669"/>
    <property type="project" value="TreeGrafter"/>
</dbReference>
<dbReference type="AlphaFoldDB" id="A0AB39E2M7"/>
<dbReference type="CDD" id="cd12797">
    <property type="entry name" value="M23_peptidase"/>
    <property type="match status" value="1"/>
</dbReference>
<evidence type="ECO:0000256" key="3">
    <source>
        <dbReference type="SAM" id="SignalP"/>
    </source>
</evidence>
<sequence>MRHIGLGLLLCLAAACAQAQTSLQARQAQAREDRQALRAQIDALQKRIEASESSREDASRALRASEQAISDISRELAELDRRQTALQDALHRLDAARGQQSEALERQQEALADQLRAQYASGLSPWTALLSGRDPQDIGRELAWLAYVTRSRTEALDALRATLDRLAELRRQTDEGRRDLEAVQADVRQRRQELQAQQAQRREVLEKIRAQLDDQRVQAKQLQTRDARLGSLIKDLDAEIARAEARRQAALKAQAERRAREAAERARAEQDRRARAAEQARQVREQAERHLREDQASTGQESTAGRPPPAEGAERAPAARSEPDDGFPGLAKGLPRPVAASEVQGRFGAQRPEGGLWRGIVLRAPAGTPVRAVAAGRVVYAHWLSGFGNLLIIDHGKQYLSVYAYNQSLMREVGDVVARGDEVARVGATGGQVEPGLYFELRHQGAPINPEIWLKPD</sequence>
<dbReference type="FunFam" id="2.70.70.10:FF:000003">
    <property type="entry name" value="Murein hydrolase activator EnvC"/>
    <property type="match status" value="1"/>
</dbReference>
<feature type="region of interest" description="Disordered" evidence="2">
    <location>
        <begin position="256"/>
        <end position="334"/>
    </location>
</feature>
<protein>
    <submittedName>
        <fullName evidence="5">Peptidoglycan DD-metalloendopeptidase family protein</fullName>
    </submittedName>
</protein>
<evidence type="ECO:0000256" key="1">
    <source>
        <dbReference type="SAM" id="Coils"/>
    </source>
</evidence>
<feature type="signal peptide" evidence="3">
    <location>
        <begin position="1"/>
        <end position="19"/>
    </location>
</feature>
<dbReference type="InterPro" id="IPR050570">
    <property type="entry name" value="Cell_wall_metabolism_enzyme"/>
</dbReference>
<dbReference type="RefSeq" id="WP_368648637.1">
    <property type="nucleotide sequence ID" value="NZ_CP158259.1"/>
</dbReference>
<dbReference type="Pfam" id="PF01551">
    <property type="entry name" value="Peptidase_M23"/>
    <property type="match status" value="1"/>
</dbReference>
<feature type="coiled-coil region" evidence="1">
    <location>
        <begin position="27"/>
        <end position="96"/>
    </location>
</feature>
<feature type="chain" id="PRO_5044299696" evidence="3">
    <location>
        <begin position="20"/>
        <end position="457"/>
    </location>
</feature>
<accession>A0AB39E2M7</accession>
<evidence type="ECO:0000256" key="2">
    <source>
        <dbReference type="SAM" id="MobiDB-lite"/>
    </source>
</evidence>
<evidence type="ECO:0000313" key="5">
    <source>
        <dbReference type="EMBL" id="XDJ60301.1"/>
    </source>
</evidence>
<dbReference type="Gene3D" id="2.70.70.10">
    <property type="entry name" value="Glucose Permease (Domain IIA)"/>
    <property type="match status" value="1"/>
</dbReference>
<dbReference type="PANTHER" id="PTHR21666:SF270">
    <property type="entry name" value="MUREIN HYDROLASE ACTIVATOR ENVC"/>
    <property type="match status" value="1"/>
</dbReference>
<reference evidence="5" key="1">
    <citation type="submission" date="2024-05" db="EMBL/GenBank/DDBJ databases">
        <authorList>
            <person name="Luo Y.-C."/>
            <person name="Nicholds J."/>
            <person name="Mortimer T."/>
            <person name="Maboni G."/>
        </authorList>
    </citation>
    <scope>NUCLEOTIDE SEQUENCE</scope>
    <source>
        <strain evidence="5">145852</strain>
    </source>
</reference>
<organism evidence="5">
    <name type="scientific">Castellaniella ginsengisoli</name>
    <dbReference type="NCBI Taxonomy" id="546114"/>
    <lineage>
        <taxon>Bacteria</taxon>
        <taxon>Pseudomonadati</taxon>
        <taxon>Pseudomonadota</taxon>
        <taxon>Betaproteobacteria</taxon>
        <taxon>Burkholderiales</taxon>
        <taxon>Alcaligenaceae</taxon>
        <taxon>Castellaniella</taxon>
    </lineage>
</organism>
<dbReference type="InterPro" id="IPR016047">
    <property type="entry name" value="M23ase_b-sheet_dom"/>
</dbReference>